<proteinExistence type="predicted"/>
<gene>
    <name evidence="3" type="ORF">SOCEGT47_038960</name>
</gene>
<evidence type="ECO:0000313" key="4">
    <source>
        <dbReference type="Proteomes" id="UP000295781"/>
    </source>
</evidence>
<dbReference type="RefSeq" id="WP_129348487.1">
    <property type="nucleotide sequence ID" value="NZ_CP012670.1"/>
</dbReference>
<dbReference type="PROSITE" id="PS51257">
    <property type="entry name" value="PROKAR_LIPOPROTEIN"/>
    <property type="match status" value="1"/>
</dbReference>
<feature type="region of interest" description="Disordered" evidence="1">
    <location>
        <begin position="28"/>
        <end position="127"/>
    </location>
</feature>
<dbReference type="InterPro" id="IPR029058">
    <property type="entry name" value="AB_hydrolase_fold"/>
</dbReference>
<evidence type="ECO:0000313" key="3">
    <source>
        <dbReference type="EMBL" id="AUX23371.1"/>
    </source>
</evidence>
<dbReference type="EMBL" id="CP012670">
    <property type="protein sequence ID" value="AUX23371.1"/>
    <property type="molecule type" value="Genomic_DNA"/>
</dbReference>
<dbReference type="Proteomes" id="UP000295781">
    <property type="component" value="Chromosome"/>
</dbReference>
<protein>
    <recommendedName>
        <fullName evidence="2">Dienelactone hydrolase domain-containing protein</fullName>
    </recommendedName>
</protein>
<dbReference type="AlphaFoldDB" id="A0A4P2Q2M8"/>
<accession>A0A4P2Q2M8</accession>
<name>A0A4P2Q2M8_SORCE</name>
<dbReference type="InterPro" id="IPR002925">
    <property type="entry name" value="Dienelactn_hydro"/>
</dbReference>
<dbReference type="SUPFAM" id="SSF53474">
    <property type="entry name" value="alpha/beta-Hydrolases"/>
    <property type="match status" value="1"/>
</dbReference>
<evidence type="ECO:0000259" key="2">
    <source>
        <dbReference type="Pfam" id="PF01738"/>
    </source>
</evidence>
<dbReference type="GO" id="GO:0016787">
    <property type="term" value="F:hydrolase activity"/>
    <property type="evidence" value="ECO:0007669"/>
    <property type="project" value="InterPro"/>
</dbReference>
<dbReference type="OrthoDB" id="5508443at2"/>
<organism evidence="3 4">
    <name type="scientific">Sorangium cellulosum</name>
    <name type="common">Polyangium cellulosum</name>
    <dbReference type="NCBI Taxonomy" id="56"/>
    <lineage>
        <taxon>Bacteria</taxon>
        <taxon>Pseudomonadati</taxon>
        <taxon>Myxococcota</taxon>
        <taxon>Polyangia</taxon>
        <taxon>Polyangiales</taxon>
        <taxon>Polyangiaceae</taxon>
        <taxon>Sorangium</taxon>
    </lineage>
</organism>
<evidence type="ECO:0000256" key="1">
    <source>
        <dbReference type="SAM" id="MobiDB-lite"/>
    </source>
</evidence>
<dbReference type="Gene3D" id="3.40.50.1820">
    <property type="entry name" value="alpha/beta hydrolase"/>
    <property type="match status" value="1"/>
</dbReference>
<reference evidence="3 4" key="1">
    <citation type="submission" date="2015-09" db="EMBL/GenBank/DDBJ databases">
        <title>Sorangium comparison.</title>
        <authorList>
            <person name="Zaburannyi N."/>
            <person name="Bunk B."/>
            <person name="Overmann J."/>
            <person name="Mueller R."/>
        </authorList>
    </citation>
    <scope>NUCLEOTIDE SEQUENCE [LARGE SCALE GENOMIC DNA]</scope>
    <source>
        <strain evidence="3 4">So ceGT47</strain>
    </source>
</reference>
<sequence>MDKADGATLLAAIATLTLAACECSAGEAPRASGATGAADGGGGGAAPDRIATSSSASGVSGQGGADSSGAGGQGGASGEGGAGGQGGAGGHGGAGGQGGAGGHGGAGGQGGAGSSGAGGEGGARSWEPVETDWCSEGWSGLDDHTCFHVPETAARGAPILHVLHGIMAPDALPVSLQAIAAEAAAALGAVAVFPRGRQGLCTFSPSVASYFCWPTRRETVDAEAPALLDAWTRAEARIAQVLGDSFSRRYVMGFSNGGYFASYIALEGLLHVDGAGLVGAGRMVIEEHLFSQERPPIYIAVGERELASTIASAENLADLLTQHGWEHELVVHPGRGHEIHADDFTRAWATWTAAP</sequence>
<dbReference type="Pfam" id="PF01738">
    <property type="entry name" value="DLH"/>
    <property type="match status" value="1"/>
</dbReference>
<feature type="compositionally biased region" description="Gly residues" evidence="1">
    <location>
        <begin position="60"/>
        <end position="122"/>
    </location>
</feature>
<feature type="domain" description="Dienelactone hydrolase" evidence="2">
    <location>
        <begin position="246"/>
        <end position="338"/>
    </location>
</feature>